<dbReference type="Pfam" id="PF07103">
    <property type="entry name" value="DUF1365"/>
    <property type="match status" value="1"/>
</dbReference>
<organism evidence="2 3">
    <name type="scientific">Dispira parvispora</name>
    <dbReference type="NCBI Taxonomy" id="1520584"/>
    <lineage>
        <taxon>Eukaryota</taxon>
        <taxon>Fungi</taxon>
        <taxon>Fungi incertae sedis</taxon>
        <taxon>Zoopagomycota</taxon>
        <taxon>Kickxellomycotina</taxon>
        <taxon>Dimargaritomycetes</taxon>
        <taxon>Dimargaritales</taxon>
        <taxon>Dimargaritaceae</taxon>
        <taxon>Dispira</taxon>
    </lineage>
</organism>
<dbReference type="EMBL" id="JANBPY010000265">
    <property type="protein sequence ID" value="KAJ1967889.1"/>
    <property type="molecule type" value="Genomic_DNA"/>
</dbReference>
<sequence>MESPTWSINLVDWTFGLILLVLLWKTGGKLQRKYFIPWHLSRTDGIGVYFTVTRHCRLRPVHHQFTYPLFYLSVPLDRLDVTSRRYQCKPKPWWETWRLVTFDQWGLFSLWSKDCLVGKPFLPVQPNRSVAQNVRRRLRHRGYCTRGLIRMIYVATPRVLGYGFNPLSMYFCYESYPGRIIRTFSNPRSEPNGMTLRYLVLEVRNTFGEGDMYVLDYQQSTGKPTHVATHDIPRRFHVSPFNNRLGYYRFVTLRKPRQKLWIRVNIYNTLPNDPRSPVASTDEIESSPKFWASINGTGYRLDGWSLGQLMLVYPLTGFFTVPRILWQAAQLAYRHHLPIFVKPDPLDGTLTIQPPDRFEYYTAILFLSLLRTLIDHGKGDYIFRVWFPGMMDSPVELVKLGVEYGAKKVIQMGFRNYSVCTRLFAGENDPWVVLLVGFVEGQWWCDKREEFLVAVADYAKKLTEDDYTACSGGQLVGKSVKRWLGVFGQHWNNGVINGLGRWCVDLRYVCPLERTSQMVANIWSKLLITSPHQSSLWLVTHEELYRALQTKWQSLVKHNPRGHLIRLHYVSIKGQTDATNGISPSRYPKELTTLLASYDGVYWLTFLSSDIWRDPLPRWCFSEATHIHPILVCPYQKSHFSHQFVDSCTQVTLVKCEQLYRRALSSVFSPGVLQGLPRLWQNSPRGHDITPDQRHRYHRHQIWKYYAIYVLNYRLYRLMVNPAPDTRAYCGWNWVLQEWSQLLEINVGLKHPQALLATADSHSGSLQQESSPNSTARMSLLTEYYATLPLFGHTSV</sequence>
<evidence type="ECO:0000313" key="3">
    <source>
        <dbReference type="Proteomes" id="UP001150925"/>
    </source>
</evidence>
<keyword evidence="3" id="KW-1185">Reference proteome</keyword>
<keyword evidence="1" id="KW-1133">Transmembrane helix</keyword>
<dbReference type="OrthoDB" id="3340520at2759"/>
<dbReference type="AlphaFoldDB" id="A0A9W8AS87"/>
<comment type="caution">
    <text evidence="2">The sequence shown here is derived from an EMBL/GenBank/DDBJ whole genome shotgun (WGS) entry which is preliminary data.</text>
</comment>
<name>A0A9W8AS87_9FUNG</name>
<protein>
    <submittedName>
        <fullName evidence="2">Uncharacterized protein</fullName>
    </submittedName>
</protein>
<dbReference type="Proteomes" id="UP001150925">
    <property type="component" value="Unassembled WGS sequence"/>
</dbReference>
<dbReference type="PANTHER" id="PTHR33973">
    <property type="entry name" value="OS07G0153300 PROTEIN"/>
    <property type="match status" value="1"/>
</dbReference>
<keyword evidence="1" id="KW-0472">Membrane</keyword>
<feature type="transmembrane region" description="Helical" evidence="1">
    <location>
        <begin position="6"/>
        <end position="24"/>
    </location>
</feature>
<evidence type="ECO:0000313" key="2">
    <source>
        <dbReference type="EMBL" id="KAJ1967889.1"/>
    </source>
</evidence>
<dbReference type="InterPro" id="IPR010775">
    <property type="entry name" value="DUF1365"/>
</dbReference>
<accession>A0A9W8AS87</accession>
<keyword evidence="1" id="KW-0812">Transmembrane</keyword>
<proteinExistence type="predicted"/>
<gene>
    <name evidence="2" type="ORF">IWQ62_001573</name>
</gene>
<reference evidence="2" key="1">
    <citation type="submission" date="2022-07" db="EMBL/GenBank/DDBJ databases">
        <title>Phylogenomic reconstructions and comparative analyses of Kickxellomycotina fungi.</title>
        <authorList>
            <person name="Reynolds N.K."/>
            <person name="Stajich J.E."/>
            <person name="Barry K."/>
            <person name="Grigoriev I.V."/>
            <person name="Crous P."/>
            <person name="Smith M.E."/>
        </authorList>
    </citation>
    <scope>NUCLEOTIDE SEQUENCE</scope>
    <source>
        <strain evidence="2">RSA 1196</strain>
    </source>
</reference>
<evidence type="ECO:0000256" key="1">
    <source>
        <dbReference type="SAM" id="Phobius"/>
    </source>
</evidence>
<dbReference type="PANTHER" id="PTHR33973:SF4">
    <property type="entry name" value="OS07G0153300 PROTEIN"/>
    <property type="match status" value="1"/>
</dbReference>